<evidence type="ECO:0000256" key="6">
    <source>
        <dbReference type="HAMAP-Rule" id="MF_01216"/>
    </source>
</evidence>
<dbReference type="EMBL" id="CP048222">
    <property type="protein sequence ID" value="QHT69731.1"/>
    <property type="molecule type" value="Genomic_DNA"/>
</dbReference>
<comment type="subunit">
    <text evidence="6">Homodimer.</text>
</comment>
<dbReference type="KEGG" id="rhoz:GXP67_25330"/>
<dbReference type="GO" id="GO:0010181">
    <property type="term" value="F:FMN binding"/>
    <property type="evidence" value="ECO:0007669"/>
    <property type="project" value="UniProtKB-UniRule"/>
</dbReference>
<evidence type="ECO:0000256" key="5">
    <source>
        <dbReference type="ARBA" id="ARBA00048542"/>
    </source>
</evidence>
<evidence type="ECO:0000256" key="4">
    <source>
        <dbReference type="ARBA" id="ARBA00023027"/>
    </source>
</evidence>
<comment type="cofactor">
    <cofactor evidence="6">
        <name>FMN</name>
        <dbReference type="ChEBI" id="CHEBI:58210"/>
    </cofactor>
    <text evidence="6">Binds 1 FMN per subunit.</text>
</comment>
<comment type="function">
    <text evidence="6">Also exhibits azoreductase activity. Catalyzes the reductive cleavage of the azo bond in aromatic azo compounds to the corresponding amines.</text>
</comment>
<dbReference type="PANTHER" id="PTHR43741:SF4">
    <property type="entry name" value="FMN-DEPENDENT NADH:QUINONE OXIDOREDUCTASE"/>
    <property type="match status" value="1"/>
</dbReference>
<dbReference type="RefSeq" id="WP_162445715.1">
    <property type="nucleotide sequence ID" value="NZ_CP048222.1"/>
</dbReference>
<evidence type="ECO:0000256" key="3">
    <source>
        <dbReference type="ARBA" id="ARBA00023002"/>
    </source>
</evidence>
<organism evidence="8 9">
    <name type="scientific">Rhodocytophaga rosea</name>
    <dbReference type="NCBI Taxonomy" id="2704465"/>
    <lineage>
        <taxon>Bacteria</taxon>
        <taxon>Pseudomonadati</taxon>
        <taxon>Bacteroidota</taxon>
        <taxon>Cytophagia</taxon>
        <taxon>Cytophagales</taxon>
        <taxon>Rhodocytophagaceae</taxon>
        <taxon>Rhodocytophaga</taxon>
    </lineage>
</organism>
<evidence type="ECO:0000256" key="1">
    <source>
        <dbReference type="ARBA" id="ARBA00022630"/>
    </source>
</evidence>
<dbReference type="Proteomes" id="UP000480178">
    <property type="component" value="Chromosome"/>
</dbReference>
<keyword evidence="9" id="KW-1185">Reference proteome</keyword>
<dbReference type="PANTHER" id="PTHR43741">
    <property type="entry name" value="FMN-DEPENDENT NADH-AZOREDUCTASE 1"/>
    <property type="match status" value="1"/>
</dbReference>
<gene>
    <name evidence="6" type="primary">azoR</name>
    <name evidence="8" type="ORF">GXP67_25330</name>
</gene>
<comment type="function">
    <text evidence="6">Quinone reductase that provides resistance to thiol-specific stress caused by electrophilic quinones.</text>
</comment>
<dbReference type="InterPro" id="IPR029039">
    <property type="entry name" value="Flavoprotein-like_sf"/>
</dbReference>
<keyword evidence="2 6" id="KW-0288">FMN</keyword>
<comment type="catalytic activity">
    <reaction evidence="5">
        <text>N,N-dimethyl-1,4-phenylenediamine + anthranilate + 2 NAD(+) = 2-(4-dimethylaminophenyl)diazenylbenzoate + 2 NADH + 2 H(+)</text>
        <dbReference type="Rhea" id="RHEA:55872"/>
        <dbReference type="ChEBI" id="CHEBI:15378"/>
        <dbReference type="ChEBI" id="CHEBI:15783"/>
        <dbReference type="ChEBI" id="CHEBI:16567"/>
        <dbReference type="ChEBI" id="CHEBI:57540"/>
        <dbReference type="ChEBI" id="CHEBI:57945"/>
        <dbReference type="ChEBI" id="CHEBI:71579"/>
        <dbReference type="EC" id="1.7.1.17"/>
    </reaction>
    <physiologicalReaction direction="right-to-left" evidence="5">
        <dbReference type="Rhea" id="RHEA:55874"/>
    </physiologicalReaction>
</comment>
<dbReference type="InterPro" id="IPR023048">
    <property type="entry name" value="NADH:quinone_OxRdtase_FMN_depd"/>
</dbReference>
<comment type="caution">
    <text evidence="6">Lacks conserved residue(s) required for the propagation of feature annotation.</text>
</comment>
<evidence type="ECO:0000313" key="8">
    <source>
        <dbReference type="EMBL" id="QHT69731.1"/>
    </source>
</evidence>
<dbReference type="AlphaFoldDB" id="A0A6C0GNV2"/>
<keyword evidence="1 6" id="KW-0285">Flavoprotein</keyword>
<dbReference type="GO" id="GO:0009055">
    <property type="term" value="F:electron transfer activity"/>
    <property type="evidence" value="ECO:0007669"/>
    <property type="project" value="UniProtKB-UniRule"/>
</dbReference>
<dbReference type="InterPro" id="IPR003680">
    <property type="entry name" value="Flavodoxin_fold"/>
</dbReference>
<sequence>MKLLNIIASPRGPKSRTLSIAREFLHTLQEKYPELIIEDLDLFKENLPDVFWGEVAAKYVLMQGGVLDKNSQISWNRILNYSKAFLEADLYLISTPMWNFSIPYKLKQYIDIIVQAGVLFKITERGVEGLVKNKKMVCITTRGNDYGEGMPMHACDFQEPYLRSIFGLVGITDITFVNAQPLDFHPSLTTARLDVAKEEARAIAATYEMPLVVSDNGVQQV</sequence>
<feature type="domain" description="Flavodoxin-like fold" evidence="7">
    <location>
        <begin position="1"/>
        <end position="202"/>
    </location>
</feature>
<dbReference type="SUPFAM" id="SSF52218">
    <property type="entry name" value="Flavoproteins"/>
    <property type="match status" value="1"/>
</dbReference>
<dbReference type="GO" id="GO:0016655">
    <property type="term" value="F:oxidoreductase activity, acting on NAD(P)H, quinone or similar compound as acceptor"/>
    <property type="evidence" value="ECO:0007669"/>
    <property type="project" value="InterPro"/>
</dbReference>
<dbReference type="InterPro" id="IPR050104">
    <property type="entry name" value="FMN-dep_NADH:Q_OxRdtase_AzoR1"/>
</dbReference>
<dbReference type="EC" id="1.7.1.17" evidence="6"/>
<comment type="similarity">
    <text evidence="6">Belongs to the azoreductase type 1 family.</text>
</comment>
<keyword evidence="4 6" id="KW-0520">NAD</keyword>
<comment type="catalytic activity">
    <reaction evidence="6">
        <text>2 a quinone + NADH + H(+) = 2 a 1,4-benzosemiquinone + NAD(+)</text>
        <dbReference type="Rhea" id="RHEA:65952"/>
        <dbReference type="ChEBI" id="CHEBI:15378"/>
        <dbReference type="ChEBI" id="CHEBI:57540"/>
        <dbReference type="ChEBI" id="CHEBI:57945"/>
        <dbReference type="ChEBI" id="CHEBI:132124"/>
        <dbReference type="ChEBI" id="CHEBI:134225"/>
    </reaction>
</comment>
<evidence type="ECO:0000259" key="7">
    <source>
        <dbReference type="Pfam" id="PF02525"/>
    </source>
</evidence>
<dbReference type="HAMAP" id="MF_01216">
    <property type="entry name" value="Azoreductase_type1"/>
    <property type="match status" value="1"/>
</dbReference>
<keyword evidence="3 6" id="KW-0560">Oxidoreductase</keyword>
<name>A0A6C0GNV2_9BACT</name>
<evidence type="ECO:0000256" key="2">
    <source>
        <dbReference type="ARBA" id="ARBA00022643"/>
    </source>
</evidence>
<feature type="binding site" evidence="6">
    <location>
        <begin position="97"/>
        <end position="100"/>
    </location>
    <ligand>
        <name>FMN</name>
        <dbReference type="ChEBI" id="CHEBI:58210"/>
    </ligand>
</feature>
<dbReference type="GO" id="GO:0016652">
    <property type="term" value="F:oxidoreductase activity, acting on NAD(P)H as acceptor"/>
    <property type="evidence" value="ECO:0007669"/>
    <property type="project" value="UniProtKB-UniRule"/>
</dbReference>
<reference evidence="8 9" key="1">
    <citation type="submission" date="2020-01" db="EMBL/GenBank/DDBJ databases">
        <authorList>
            <person name="Kim M.K."/>
        </authorList>
    </citation>
    <scope>NUCLEOTIDE SEQUENCE [LARGE SCALE GENOMIC DNA]</scope>
    <source>
        <strain evidence="8 9">172606-1</strain>
    </source>
</reference>
<feature type="binding site" evidence="6">
    <location>
        <position position="9"/>
    </location>
    <ligand>
        <name>FMN</name>
        <dbReference type="ChEBI" id="CHEBI:58210"/>
    </ligand>
</feature>
<evidence type="ECO:0000313" key="9">
    <source>
        <dbReference type="Proteomes" id="UP000480178"/>
    </source>
</evidence>
<dbReference type="Gene3D" id="3.40.50.360">
    <property type="match status" value="1"/>
</dbReference>
<dbReference type="Pfam" id="PF02525">
    <property type="entry name" value="Flavodoxin_2"/>
    <property type="match status" value="1"/>
</dbReference>
<protein>
    <recommendedName>
        <fullName evidence="6">FMN dependent NADH:quinone oxidoreductase</fullName>
        <ecNumber evidence="6">1.6.5.-</ecNumber>
    </recommendedName>
    <alternativeName>
        <fullName evidence="6">Azo-dye reductase</fullName>
    </alternativeName>
    <alternativeName>
        <fullName evidence="6">FMN-dependent NADH-azo compound oxidoreductase</fullName>
    </alternativeName>
    <alternativeName>
        <fullName evidence="6">FMN-dependent NADH-azoreductase</fullName>
        <ecNumber evidence="6">1.7.1.17</ecNumber>
    </alternativeName>
</protein>
<dbReference type="EC" id="1.6.5.-" evidence="6"/>
<proteinExistence type="inferred from homology"/>
<accession>A0A6C0GNV2</accession>